<evidence type="ECO:0000313" key="4">
    <source>
        <dbReference type="Proteomes" id="UP000225740"/>
    </source>
</evidence>
<evidence type="ECO:0000256" key="1">
    <source>
        <dbReference type="ARBA" id="ARBA00007637"/>
    </source>
</evidence>
<evidence type="ECO:0000313" key="3">
    <source>
        <dbReference type="EMBL" id="PHQ36732.1"/>
    </source>
</evidence>
<sequence length="307" mass="34095">MQDCRQRIAVLGASGFLGSAMTQYLANEGHQVHACSRQQTDEWNDFSNVVLKVGDLRDPMALTEAVTGVDFVYHFASTTHPTRHYSDPLAECNDAFLPLLTLMEVATQAKVKKIVFPSSGGTVYADSPSARTEESPTDPRSPYAIIKLASEQMLKHAVRMGQFSVDIFRLGNPFGIGQRARPGQGVLPHWIQAIQTNQPIQIFGDGTDERDYIFVNDVCQLMATSLHRPEASEVFNLGTGRATSLNELLRTLQSVVDHEIHIEYRPSRPVDIRSISLDSRRLLKLIPGFEFIGLRQGIEATLKSCPK</sequence>
<dbReference type="Proteomes" id="UP000225740">
    <property type="component" value="Unassembled WGS sequence"/>
</dbReference>
<organism evidence="3 4">
    <name type="scientific">Rhodopirellula bahusiensis</name>
    <dbReference type="NCBI Taxonomy" id="2014065"/>
    <lineage>
        <taxon>Bacteria</taxon>
        <taxon>Pseudomonadati</taxon>
        <taxon>Planctomycetota</taxon>
        <taxon>Planctomycetia</taxon>
        <taxon>Pirellulales</taxon>
        <taxon>Pirellulaceae</taxon>
        <taxon>Rhodopirellula</taxon>
    </lineage>
</organism>
<name>A0A2G1WCG5_9BACT</name>
<dbReference type="SUPFAM" id="SSF51735">
    <property type="entry name" value="NAD(P)-binding Rossmann-fold domains"/>
    <property type="match status" value="1"/>
</dbReference>
<dbReference type="InterPro" id="IPR036291">
    <property type="entry name" value="NAD(P)-bd_dom_sf"/>
</dbReference>
<evidence type="ECO:0000259" key="2">
    <source>
        <dbReference type="Pfam" id="PF01370"/>
    </source>
</evidence>
<gene>
    <name evidence="3" type="ORF">CEE69_05170</name>
</gene>
<keyword evidence="4" id="KW-1185">Reference proteome</keyword>
<comment type="caution">
    <text evidence="3">The sequence shown here is derived from an EMBL/GenBank/DDBJ whole genome shotgun (WGS) entry which is preliminary data.</text>
</comment>
<protein>
    <recommendedName>
        <fullName evidence="2">NAD-dependent epimerase/dehydratase domain-containing protein</fullName>
    </recommendedName>
</protein>
<dbReference type="PANTHER" id="PTHR43000">
    <property type="entry name" value="DTDP-D-GLUCOSE 4,6-DEHYDRATASE-RELATED"/>
    <property type="match status" value="1"/>
</dbReference>
<dbReference type="Gene3D" id="3.40.50.720">
    <property type="entry name" value="NAD(P)-binding Rossmann-like Domain"/>
    <property type="match status" value="1"/>
</dbReference>
<feature type="domain" description="NAD-dependent epimerase/dehydratase" evidence="2">
    <location>
        <begin position="8"/>
        <end position="238"/>
    </location>
</feature>
<dbReference type="InterPro" id="IPR001509">
    <property type="entry name" value="Epimerase_deHydtase"/>
</dbReference>
<dbReference type="Pfam" id="PF01370">
    <property type="entry name" value="Epimerase"/>
    <property type="match status" value="1"/>
</dbReference>
<dbReference type="EMBL" id="NIZW01000002">
    <property type="protein sequence ID" value="PHQ36732.1"/>
    <property type="molecule type" value="Genomic_DNA"/>
</dbReference>
<comment type="similarity">
    <text evidence="1">Belongs to the NAD(P)-dependent epimerase/dehydratase family.</text>
</comment>
<dbReference type="AlphaFoldDB" id="A0A2G1WCG5"/>
<reference evidence="3 4" key="1">
    <citation type="submission" date="2017-06" db="EMBL/GenBank/DDBJ databases">
        <title>Description of Rhodopirellula bahusiensis sp. nov.</title>
        <authorList>
            <person name="Kizina J."/>
            <person name="Harder J."/>
        </authorList>
    </citation>
    <scope>NUCLEOTIDE SEQUENCE [LARGE SCALE GENOMIC DNA]</scope>
    <source>
        <strain evidence="3 4">SWK21</strain>
    </source>
</reference>
<proteinExistence type="inferred from homology"/>
<accession>A0A2G1WCG5</accession>